<evidence type="ECO:0000256" key="2">
    <source>
        <dbReference type="ARBA" id="ARBA00022771"/>
    </source>
</evidence>
<evidence type="ECO:0000256" key="1">
    <source>
        <dbReference type="ARBA" id="ARBA00022723"/>
    </source>
</evidence>
<evidence type="ECO:0000256" key="4">
    <source>
        <dbReference type="PROSITE-ProRule" id="PRU00146"/>
    </source>
</evidence>
<comment type="caution">
    <text evidence="7">The sequence shown here is derived from an EMBL/GenBank/DDBJ whole genome shotgun (WGS) entry which is preliminary data.</text>
</comment>
<protein>
    <recommendedName>
        <fullName evidence="6">PHD-type domain-containing protein</fullName>
    </recommendedName>
</protein>
<accession>A0ABR1YVF5</accession>
<dbReference type="SUPFAM" id="SSF57903">
    <property type="entry name" value="FYVE/PHD zinc finger"/>
    <property type="match status" value="1"/>
</dbReference>
<dbReference type="Gene3D" id="3.30.40.10">
    <property type="entry name" value="Zinc/RING finger domain, C3HC4 (zinc finger)"/>
    <property type="match status" value="1"/>
</dbReference>
<dbReference type="Pfam" id="PF00628">
    <property type="entry name" value="PHD"/>
    <property type="match status" value="1"/>
</dbReference>
<gene>
    <name evidence="7" type="ORF">HDK90DRAFT_166663</name>
</gene>
<keyword evidence="1" id="KW-0479">Metal-binding</keyword>
<evidence type="ECO:0000313" key="7">
    <source>
        <dbReference type="EMBL" id="KAK8239871.1"/>
    </source>
</evidence>
<feature type="compositionally biased region" description="Gly residues" evidence="5">
    <location>
        <begin position="745"/>
        <end position="757"/>
    </location>
</feature>
<dbReference type="InterPro" id="IPR001965">
    <property type="entry name" value="Znf_PHD"/>
</dbReference>
<feature type="compositionally biased region" description="Basic and acidic residues" evidence="5">
    <location>
        <begin position="327"/>
        <end position="380"/>
    </location>
</feature>
<dbReference type="PANTHER" id="PTHR14296:SF3">
    <property type="entry name" value="DIKAR, ISOFORM F"/>
    <property type="match status" value="1"/>
</dbReference>
<feature type="compositionally biased region" description="Pro residues" evidence="5">
    <location>
        <begin position="654"/>
        <end position="669"/>
    </location>
</feature>
<dbReference type="InterPro" id="IPR019787">
    <property type="entry name" value="Znf_PHD-finger"/>
</dbReference>
<feature type="compositionally biased region" description="Acidic residues" evidence="5">
    <location>
        <begin position="224"/>
        <end position="236"/>
    </location>
</feature>
<evidence type="ECO:0000313" key="8">
    <source>
        <dbReference type="Proteomes" id="UP001492380"/>
    </source>
</evidence>
<evidence type="ECO:0000259" key="6">
    <source>
        <dbReference type="PROSITE" id="PS50016"/>
    </source>
</evidence>
<dbReference type="Proteomes" id="UP001492380">
    <property type="component" value="Unassembled WGS sequence"/>
</dbReference>
<dbReference type="InterPro" id="IPR019786">
    <property type="entry name" value="Zinc_finger_PHD-type_CS"/>
</dbReference>
<feature type="compositionally biased region" description="Basic residues" evidence="5">
    <location>
        <begin position="695"/>
        <end position="704"/>
    </location>
</feature>
<dbReference type="PROSITE" id="PS50016">
    <property type="entry name" value="ZF_PHD_2"/>
    <property type="match status" value="1"/>
</dbReference>
<feature type="compositionally biased region" description="Pro residues" evidence="5">
    <location>
        <begin position="768"/>
        <end position="794"/>
    </location>
</feature>
<dbReference type="InterPro" id="IPR011011">
    <property type="entry name" value="Znf_FYVE_PHD"/>
</dbReference>
<feature type="compositionally biased region" description="Low complexity" evidence="5">
    <location>
        <begin position="842"/>
        <end position="867"/>
    </location>
</feature>
<feature type="domain" description="PHD-type" evidence="6">
    <location>
        <begin position="434"/>
        <end position="490"/>
    </location>
</feature>
<keyword evidence="8" id="KW-1185">Reference proteome</keyword>
<evidence type="ECO:0000256" key="3">
    <source>
        <dbReference type="ARBA" id="ARBA00022833"/>
    </source>
</evidence>
<proteinExistence type="predicted"/>
<name>A0ABR1YVF5_9PEZI</name>
<organism evidence="7 8">
    <name type="scientific">Phyllosticta capitalensis</name>
    <dbReference type="NCBI Taxonomy" id="121624"/>
    <lineage>
        <taxon>Eukaryota</taxon>
        <taxon>Fungi</taxon>
        <taxon>Dikarya</taxon>
        <taxon>Ascomycota</taxon>
        <taxon>Pezizomycotina</taxon>
        <taxon>Dothideomycetes</taxon>
        <taxon>Dothideomycetes incertae sedis</taxon>
        <taxon>Botryosphaeriales</taxon>
        <taxon>Phyllostictaceae</taxon>
        <taxon>Phyllosticta</taxon>
    </lineage>
</organism>
<dbReference type="PANTHER" id="PTHR14296">
    <property type="entry name" value="REMODELING AND SPACING FACTOR 1"/>
    <property type="match status" value="1"/>
</dbReference>
<feature type="compositionally biased region" description="Gly residues" evidence="5">
    <location>
        <begin position="868"/>
        <end position="881"/>
    </location>
</feature>
<feature type="region of interest" description="Disordered" evidence="5">
    <location>
        <begin position="1"/>
        <end position="25"/>
    </location>
</feature>
<reference evidence="7 8" key="1">
    <citation type="submission" date="2024-04" db="EMBL/GenBank/DDBJ databases">
        <title>Phyllosticta paracitricarpa is synonymous to the EU quarantine fungus P. citricarpa based on phylogenomic analyses.</title>
        <authorList>
            <consortium name="Lawrence Berkeley National Laboratory"/>
            <person name="Van Ingen-Buijs V.A."/>
            <person name="Van Westerhoven A.C."/>
            <person name="Haridas S."/>
            <person name="Skiadas P."/>
            <person name="Martin F."/>
            <person name="Groenewald J.Z."/>
            <person name="Crous P.W."/>
            <person name="Seidl M.F."/>
        </authorList>
    </citation>
    <scope>NUCLEOTIDE SEQUENCE [LARGE SCALE GENOMIC DNA]</scope>
    <source>
        <strain evidence="7 8">CBS 123374</strain>
    </source>
</reference>
<dbReference type="SMART" id="SM00249">
    <property type="entry name" value="PHD"/>
    <property type="match status" value="1"/>
</dbReference>
<feature type="region of interest" description="Disordered" evidence="5">
    <location>
        <begin position="186"/>
        <end position="243"/>
    </location>
</feature>
<dbReference type="PROSITE" id="PS01359">
    <property type="entry name" value="ZF_PHD_1"/>
    <property type="match status" value="1"/>
</dbReference>
<dbReference type="EMBL" id="JBBWRZ010000003">
    <property type="protein sequence ID" value="KAK8239871.1"/>
    <property type="molecule type" value="Genomic_DNA"/>
</dbReference>
<keyword evidence="2 4" id="KW-0863">Zinc-finger</keyword>
<dbReference type="InterPro" id="IPR028938">
    <property type="entry name" value="Rsf1-like"/>
</dbReference>
<evidence type="ECO:0000256" key="5">
    <source>
        <dbReference type="SAM" id="MobiDB-lite"/>
    </source>
</evidence>
<feature type="region of interest" description="Disordered" evidence="5">
    <location>
        <begin position="297"/>
        <end position="380"/>
    </location>
</feature>
<feature type="compositionally biased region" description="Basic and acidic residues" evidence="5">
    <location>
        <begin position="297"/>
        <end position="317"/>
    </location>
</feature>
<feature type="region of interest" description="Disordered" evidence="5">
    <location>
        <begin position="592"/>
        <end position="881"/>
    </location>
</feature>
<feature type="region of interest" description="Disordered" evidence="5">
    <location>
        <begin position="395"/>
        <end position="414"/>
    </location>
</feature>
<sequence>MPARKRALRDIEPEAEAPPAPQPPSKLQQLRNLWEFACLHQYIHIFGDAVKISQDIDIDLLEEECLKPTTSERLPEVGLALLKYVSSHKGLTPEIFDEYARRQYVAKAPQRNPFGVEEEPIKFNDMDTFTKIRVLHQLSVWTLGNADRIKDKMGLTEKQQTSWRVEEFGWDKDDRTYYLLDDDRLYRRSAQPLPPPPRAKPKPKPEPKKTRGTRASKRRRLSTTDDESAAEEEPAVDESAPQELETFGGMTWECVAVTLDEYNDFIESFRKSRDKNEKDLVRRLQSEILPVLEEAAEKKRAQETKKQRELENLEKMAHAKRSSRLAIKQEKQKEEEAAAEAARKRVADLEMARKEQERQKKQEEDRESRMMTREQRLKEREVRRILHEEELKKLEEDRQKAEKNEARLSERHLKAEMQRRQKELEKMQEEETWVFDCAVCGVHGENVDDGSHSIACEKCNVWQHSACHGIAQKDAERDDFHFVCNDCKRKDEPKLPPLKLHMGSPRATKANIPPAKPPSTAMNGLMNGPSLSPQGQASGPPGIHHQHPHIPPPPHSSDIKSAASPPLGNHPHWQPNHQFMQQNGHVTKVALSPSRPVSQGSSGYPHHLHHQPVAYDTSPSRPISAGYGAPSPSKSASGPASSPFGQSNGYARFNPPPFSSPNPAYPPPQAAQTPSFSPMKHAAPASSPPSMHLQQQHHPHHHLSHSPSSQQFVHGSSHLLPAAAGGISPEKHDASHSAALHRQSGGAGVAGAAGAAGAGPAAVHHHQPPPPQPVPVVLPPIAPLAPSANPPILTPPSKKAPEQQQYHYAAGSHQTLPLPGGGVGGQGGGGGGVVGPPANNMNHATAVAPAAAVANSNSHSNQSTSAGGATGAGAEPGRGAG</sequence>
<feature type="region of interest" description="Disordered" evidence="5">
    <location>
        <begin position="493"/>
        <end position="578"/>
    </location>
</feature>
<feature type="compositionally biased region" description="Basic residues" evidence="5">
    <location>
        <begin position="210"/>
        <end position="221"/>
    </location>
</feature>
<feature type="compositionally biased region" description="Gly residues" evidence="5">
    <location>
        <begin position="819"/>
        <end position="834"/>
    </location>
</feature>
<feature type="compositionally biased region" description="Low complexity" evidence="5">
    <location>
        <begin position="624"/>
        <end position="647"/>
    </location>
</feature>
<dbReference type="InterPro" id="IPR013083">
    <property type="entry name" value="Znf_RING/FYVE/PHD"/>
</dbReference>
<keyword evidence="3" id="KW-0862">Zinc</keyword>